<sequence length="143" mass="16346">MPYEFLEDVATADIAFLAQGKDLEEVFLAAGNATMNAMIFELETIALNEQRQFTLENDELDMLLFNYLQEFLYYKDSEQLLLLGQQVAIAQKDGLYQLEAIATGETLDPDRHEQRVDVKAVTLHQFKLESTPEGWIARVILDI</sequence>
<dbReference type="PANTHER" id="PTHR12682:SF11">
    <property type="entry name" value="PROTEIN ARCHEASE"/>
    <property type="match status" value="1"/>
</dbReference>
<dbReference type="InterPro" id="IPR002804">
    <property type="entry name" value="Archease"/>
</dbReference>
<keyword evidence="4" id="KW-0106">Calcium</keyword>
<comment type="similarity">
    <text evidence="1">Belongs to the archease family.</text>
</comment>
<dbReference type="EMBL" id="JAFLQW010000499">
    <property type="protein sequence ID" value="MBO0351125.1"/>
    <property type="molecule type" value="Genomic_DNA"/>
</dbReference>
<evidence type="ECO:0000256" key="4">
    <source>
        <dbReference type="ARBA" id="ARBA00022837"/>
    </source>
</evidence>
<name>A0ABS3FVH6_9CYAN</name>
<dbReference type="PANTHER" id="PTHR12682">
    <property type="entry name" value="ARCHEASE"/>
    <property type="match status" value="1"/>
</dbReference>
<dbReference type="Proteomes" id="UP000664844">
    <property type="component" value="Unassembled WGS sequence"/>
</dbReference>
<dbReference type="InterPro" id="IPR023572">
    <property type="entry name" value="Archease_dom"/>
</dbReference>
<dbReference type="Pfam" id="PF01951">
    <property type="entry name" value="Archease"/>
    <property type="match status" value="1"/>
</dbReference>
<accession>A0ABS3FVH6</accession>
<organism evidence="6 7">
    <name type="scientific">Phormidium pseudopriestleyi FRX01</name>
    <dbReference type="NCBI Taxonomy" id="1759528"/>
    <lineage>
        <taxon>Bacteria</taxon>
        <taxon>Bacillati</taxon>
        <taxon>Cyanobacteriota</taxon>
        <taxon>Cyanophyceae</taxon>
        <taxon>Oscillatoriophycideae</taxon>
        <taxon>Oscillatoriales</taxon>
        <taxon>Oscillatoriaceae</taxon>
        <taxon>Phormidium</taxon>
    </lineage>
</organism>
<keyword evidence="3" id="KW-0479">Metal-binding</keyword>
<keyword evidence="2" id="KW-0819">tRNA processing</keyword>
<evidence type="ECO:0000256" key="2">
    <source>
        <dbReference type="ARBA" id="ARBA00022694"/>
    </source>
</evidence>
<dbReference type="InterPro" id="IPR036820">
    <property type="entry name" value="Archease_dom_sf"/>
</dbReference>
<dbReference type="RefSeq" id="WP_207089580.1">
    <property type="nucleotide sequence ID" value="NZ_JAFLQW010000499.1"/>
</dbReference>
<dbReference type="Gene3D" id="3.55.10.10">
    <property type="entry name" value="Archease domain"/>
    <property type="match status" value="1"/>
</dbReference>
<feature type="domain" description="Archease" evidence="5">
    <location>
        <begin position="3"/>
        <end position="143"/>
    </location>
</feature>
<protein>
    <submittedName>
        <fullName evidence="6">Archease</fullName>
    </submittedName>
</protein>
<evidence type="ECO:0000256" key="1">
    <source>
        <dbReference type="ARBA" id="ARBA00007963"/>
    </source>
</evidence>
<evidence type="ECO:0000259" key="5">
    <source>
        <dbReference type="Pfam" id="PF01951"/>
    </source>
</evidence>
<proteinExistence type="inferred from homology"/>
<dbReference type="SUPFAM" id="SSF69819">
    <property type="entry name" value="MTH1598-like"/>
    <property type="match status" value="1"/>
</dbReference>
<evidence type="ECO:0000256" key="3">
    <source>
        <dbReference type="ARBA" id="ARBA00022723"/>
    </source>
</evidence>
<evidence type="ECO:0000313" key="6">
    <source>
        <dbReference type="EMBL" id="MBO0351125.1"/>
    </source>
</evidence>
<evidence type="ECO:0000313" key="7">
    <source>
        <dbReference type="Proteomes" id="UP000664844"/>
    </source>
</evidence>
<gene>
    <name evidence="6" type="ORF">J0895_19020</name>
</gene>
<keyword evidence="7" id="KW-1185">Reference proteome</keyword>
<comment type="caution">
    <text evidence="6">The sequence shown here is derived from an EMBL/GenBank/DDBJ whole genome shotgun (WGS) entry which is preliminary data.</text>
</comment>
<reference evidence="6 7" key="1">
    <citation type="submission" date="2021-03" db="EMBL/GenBank/DDBJ databases">
        <title>Metabolic Capacity of the Antarctic Cyanobacterium Phormidium pseudopriestleyi that Sustains Oxygenic Photosynthesis in the Presence of Hydrogen Sulfide.</title>
        <authorList>
            <person name="Lumian J.E."/>
            <person name="Jungblut A.D."/>
            <person name="Dillon M.L."/>
            <person name="Hawes I."/>
            <person name="Doran P.T."/>
            <person name="Mackey T.J."/>
            <person name="Dick G.J."/>
            <person name="Grettenberger C.L."/>
            <person name="Sumner D.Y."/>
        </authorList>
    </citation>
    <scope>NUCLEOTIDE SEQUENCE [LARGE SCALE GENOMIC DNA]</scope>
    <source>
        <strain evidence="6 7">FRX01</strain>
    </source>
</reference>